<organism evidence="1 2">
    <name type="scientific">Araneus ventricosus</name>
    <name type="common">Orbweaver spider</name>
    <name type="synonym">Epeira ventricosa</name>
    <dbReference type="NCBI Taxonomy" id="182803"/>
    <lineage>
        <taxon>Eukaryota</taxon>
        <taxon>Metazoa</taxon>
        <taxon>Ecdysozoa</taxon>
        <taxon>Arthropoda</taxon>
        <taxon>Chelicerata</taxon>
        <taxon>Arachnida</taxon>
        <taxon>Araneae</taxon>
        <taxon>Araneomorphae</taxon>
        <taxon>Entelegynae</taxon>
        <taxon>Araneoidea</taxon>
        <taxon>Araneidae</taxon>
        <taxon>Araneus</taxon>
    </lineage>
</organism>
<evidence type="ECO:0000313" key="1">
    <source>
        <dbReference type="EMBL" id="GBM56152.1"/>
    </source>
</evidence>
<dbReference type="OrthoDB" id="4781at2759"/>
<evidence type="ECO:0000313" key="2">
    <source>
        <dbReference type="Proteomes" id="UP000499080"/>
    </source>
</evidence>
<name>A0A4Y2GQC4_ARAVE</name>
<dbReference type="Proteomes" id="UP000499080">
    <property type="component" value="Unassembled WGS sequence"/>
</dbReference>
<protein>
    <submittedName>
        <fullName evidence="1">Uncharacterized protein</fullName>
    </submittedName>
</protein>
<comment type="caution">
    <text evidence="1">The sequence shown here is derived from an EMBL/GenBank/DDBJ whole genome shotgun (WGS) entry which is preliminary data.</text>
</comment>
<keyword evidence="2" id="KW-1185">Reference proteome</keyword>
<sequence>MECRGNLVGNCSPSIPKVSYRNNFYISPLAASEWDNRWNESVYSITRYLTSGCAVRECIQFATGRQALPPTSEVLVSILQTHCGIIWGNEEFPSPTQAEHITVLSTGIKPCSWSW</sequence>
<dbReference type="EMBL" id="BGPR01001531">
    <property type="protein sequence ID" value="GBM56152.1"/>
    <property type="molecule type" value="Genomic_DNA"/>
</dbReference>
<gene>
    <name evidence="1" type="ORF">AVEN_43880_1</name>
</gene>
<proteinExistence type="predicted"/>
<accession>A0A4Y2GQC4</accession>
<reference evidence="1 2" key="1">
    <citation type="journal article" date="2019" name="Sci. Rep.">
        <title>Orb-weaving spider Araneus ventricosus genome elucidates the spidroin gene catalogue.</title>
        <authorList>
            <person name="Kono N."/>
            <person name="Nakamura H."/>
            <person name="Ohtoshi R."/>
            <person name="Moran D.A.P."/>
            <person name="Shinohara A."/>
            <person name="Yoshida Y."/>
            <person name="Fujiwara M."/>
            <person name="Mori M."/>
            <person name="Tomita M."/>
            <person name="Arakawa K."/>
        </authorList>
    </citation>
    <scope>NUCLEOTIDE SEQUENCE [LARGE SCALE GENOMIC DNA]</scope>
</reference>
<dbReference type="AlphaFoldDB" id="A0A4Y2GQC4"/>